<dbReference type="Gene3D" id="1.20.272.10">
    <property type="match status" value="1"/>
</dbReference>
<dbReference type="SUPFAM" id="SSF48019">
    <property type="entry name" value="post-AAA+ oligomerization domain-like"/>
    <property type="match status" value="1"/>
</dbReference>
<keyword evidence="8 11" id="KW-0808">Transferase</keyword>
<dbReference type="NCBIfam" id="TIGR01128">
    <property type="entry name" value="holA"/>
    <property type="match status" value="1"/>
</dbReference>
<feature type="compositionally biased region" description="Polar residues" evidence="9">
    <location>
        <begin position="427"/>
        <end position="436"/>
    </location>
</feature>
<gene>
    <name evidence="8" type="primary">dnaX</name>
    <name evidence="11" type="ORF">KIV10_07400</name>
</gene>
<protein>
    <recommendedName>
        <fullName evidence="8">DNA polymerase III subunit gamma/tau</fullName>
        <ecNumber evidence="8">2.7.7.7</ecNumber>
    </recommendedName>
</protein>
<keyword evidence="6 8" id="KW-0239">DNA-directed DNA polymerase</keyword>
<comment type="similarity">
    <text evidence="1 8">Belongs to the DnaX/STICHEL family.</text>
</comment>
<dbReference type="InterPro" id="IPR050238">
    <property type="entry name" value="DNA_Rep/Repair_Clamp_Loader"/>
</dbReference>
<name>A0ABS5S462_9FLAO</name>
<keyword evidence="8" id="KW-0235">DNA replication</keyword>
<keyword evidence="8 11" id="KW-0548">Nucleotidyltransferase</keyword>
<dbReference type="Pfam" id="PF22608">
    <property type="entry name" value="DNAX_ATPase_lid"/>
    <property type="match status" value="1"/>
</dbReference>
<evidence type="ECO:0000313" key="12">
    <source>
        <dbReference type="Proteomes" id="UP001297092"/>
    </source>
</evidence>
<keyword evidence="12" id="KW-1185">Reference proteome</keyword>
<dbReference type="InterPro" id="IPR045085">
    <property type="entry name" value="HLD_clamp_pol_III_gamma_tau"/>
</dbReference>
<dbReference type="PRINTS" id="PR00300">
    <property type="entry name" value="CLPPROTEASEA"/>
</dbReference>
<dbReference type="EC" id="2.7.7.7" evidence="8"/>
<dbReference type="PANTHER" id="PTHR11669">
    <property type="entry name" value="REPLICATION FACTOR C / DNA POLYMERASE III GAMMA-TAU SUBUNIT"/>
    <property type="match status" value="1"/>
</dbReference>
<comment type="catalytic activity">
    <reaction evidence="7 8">
        <text>DNA(n) + a 2'-deoxyribonucleoside 5'-triphosphate = DNA(n+1) + diphosphate</text>
        <dbReference type="Rhea" id="RHEA:22508"/>
        <dbReference type="Rhea" id="RHEA-COMP:17339"/>
        <dbReference type="Rhea" id="RHEA-COMP:17340"/>
        <dbReference type="ChEBI" id="CHEBI:33019"/>
        <dbReference type="ChEBI" id="CHEBI:61560"/>
        <dbReference type="ChEBI" id="CHEBI:173112"/>
        <dbReference type="EC" id="2.7.7.7"/>
    </reaction>
</comment>
<reference evidence="11 12" key="1">
    <citation type="submission" date="2021-05" db="EMBL/GenBank/DDBJ databases">
        <title>Aequorivita echinoideorum JCM 30378 genome.</title>
        <authorList>
            <person name="Zhang H."/>
            <person name="Li C."/>
        </authorList>
    </citation>
    <scope>NUCLEOTIDE SEQUENCE [LARGE SCALE GENOMIC DNA]</scope>
    <source>
        <strain evidence="11 12">JCM30378</strain>
    </source>
</reference>
<evidence type="ECO:0000256" key="3">
    <source>
        <dbReference type="ARBA" id="ARBA00022741"/>
    </source>
</evidence>
<feature type="domain" description="AAA+ ATPase" evidence="10">
    <location>
        <begin position="38"/>
        <end position="168"/>
    </location>
</feature>
<dbReference type="NCBIfam" id="TIGR02397">
    <property type="entry name" value="dnaX_nterm"/>
    <property type="match status" value="1"/>
</dbReference>
<dbReference type="InterPro" id="IPR012763">
    <property type="entry name" value="DNA_pol_III_sug/sutau_N"/>
</dbReference>
<evidence type="ECO:0000313" key="11">
    <source>
        <dbReference type="EMBL" id="MBT0608002.1"/>
    </source>
</evidence>
<accession>A0ABS5S462</accession>
<dbReference type="GO" id="GO:0003887">
    <property type="term" value="F:DNA-directed DNA polymerase activity"/>
    <property type="evidence" value="ECO:0007669"/>
    <property type="project" value="UniProtKB-EC"/>
</dbReference>
<evidence type="ECO:0000256" key="5">
    <source>
        <dbReference type="ARBA" id="ARBA00022840"/>
    </source>
</evidence>
<comment type="function">
    <text evidence="8">DNA polymerase III is a complex, multichain enzyme responsible for most of the replicative synthesis in bacteria. This DNA polymerase also exhibits 3' to 5' exonuclease activity.</text>
</comment>
<evidence type="ECO:0000256" key="1">
    <source>
        <dbReference type="ARBA" id="ARBA00006360"/>
    </source>
</evidence>
<dbReference type="InterPro" id="IPR001270">
    <property type="entry name" value="ClpA/B"/>
</dbReference>
<evidence type="ECO:0000256" key="9">
    <source>
        <dbReference type="SAM" id="MobiDB-lite"/>
    </source>
</evidence>
<evidence type="ECO:0000256" key="6">
    <source>
        <dbReference type="ARBA" id="ARBA00022932"/>
    </source>
</evidence>
<comment type="subunit">
    <text evidence="8">DNA polymerase III contains a core (composed of alpha, epsilon and theta chains) that associates with a tau subunit. This core dimerizes to form the POLIII' complex. PolIII' associates with the gamma complex (composed of gamma, delta, delta', psi and chi chains) and with the beta chain to form the complete DNA polymerase III complex.</text>
</comment>
<dbReference type="NCBIfam" id="NF011531">
    <property type="entry name" value="PRK14971.1"/>
    <property type="match status" value="1"/>
</dbReference>
<evidence type="ECO:0000259" key="10">
    <source>
        <dbReference type="SMART" id="SM00382"/>
    </source>
</evidence>
<feature type="compositionally biased region" description="Basic and acidic residues" evidence="9">
    <location>
        <begin position="404"/>
        <end position="425"/>
    </location>
</feature>
<dbReference type="Gene3D" id="3.40.50.300">
    <property type="entry name" value="P-loop containing nucleotide triphosphate hydrolases"/>
    <property type="match status" value="1"/>
</dbReference>
<dbReference type="EMBL" id="JAHCTB010000003">
    <property type="protein sequence ID" value="MBT0608002.1"/>
    <property type="molecule type" value="Genomic_DNA"/>
</dbReference>
<evidence type="ECO:0000256" key="2">
    <source>
        <dbReference type="ARBA" id="ARBA00022723"/>
    </source>
</evidence>
<dbReference type="InterPro" id="IPR027417">
    <property type="entry name" value="P-loop_NTPase"/>
</dbReference>
<dbReference type="SMART" id="SM00382">
    <property type="entry name" value="AAA"/>
    <property type="match status" value="1"/>
</dbReference>
<dbReference type="InterPro" id="IPR005790">
    <property type="entry name" value="DNA_polIII_delta"/>
</dbReference>
<comment type="caution">
    <text evidence="11">The sequence shown here is derived from an EMBL/GenBank/DDBJ whole genome shotgun (WGS) entry which is preliminary data.</text>
</comment>
<proteinExistence type="inferred from homology"/>
<dbReference type="SUPFAM" id="SSF52540">
    <property type="entry name" value="P-loop containing nucleoside triphosphate hydrolases"/>
    <property type="match status" value="1"/>
</dbReference>
<evidence type="ECO:0000256" key="4">
    <source>
        <dbReference type="ARBA" id="ARBA00022833"/>
    </source>
</evidence>
<dbReference type="InterPro" id="IPR008921">
    <property type="entry name" value="DNA_pol3_clamp-load_cplx_C"/>
</dbReference>
<dbReference type="CDD" id="cd00009">
    <property type="entry name" value="AAA"/>
    <property type="match status" value="1"/>
</dbReference>
<evidence type="ECO:0000256" key="7">
    <source>
        <dbReference type="ARBA" id="ARBA00049244"/>
    </source>
</evidence>
<keyword evidence="2" id="KW-0479">Metal-binding</keyword>
<keyword evidence="4" id="KW-0862">Zinc</keyword>
<dbReference type="Pfam" id="PF13177">
    <property type="entry name" value="DNA_pol3_delta2"/>
    <property type="match status" value="1"/>
</dbReference>
<dbReference type="PANTHER" id="PTHR11669:SF0">
    <property type="entry name" value="PROTEIN STICHEL-LIKE 2"/>
    <property type="match status" value="1"/>
</dbReference>
<feature type="region of interest" description="Disordered" evidence="9">
    <location>
        <begin position="401"/>
        <end position="443"/>
    </location>
</feature>
<keyword evidence="5 8" id="KW-0067">ATP-binding</keyword>
<keyword evidence="3 8" id="KW-0547">Nucleotide-binding</keyword>
<dbReference type="InterPro" id="IPR003593">
    <property type="entry name" value="AAA+_ATPase"/>
</dbReference>
<organism evidence="11 12">
    <name type="scientific">Aequorivita echinoideorum</name>
    <dbReference type="NCBI Taxonomy" id="1549647"/>
    <lineage>
        <taxon>Bacteria</taxon>
        <taxon>Pseudomonadati</taxon>
        <taxon>Bacteroidota</taxon>
        <taxon>Flavobacteriia</taxon>
        <taxon>Flavobacteriales</taxon>
        <taxon>Flavobacteriaceae</taxon>
        <taxon>Aequorivita</taxon>
    </lineage>
</organism>
<dbReference type="CDD" id="cd18137">
    <property type="entry name" value="HLD_clamp_pol_III_gamma_tau"/>
    <property type="match status" value="1"/>
</dbReference>
<dbReference type="RefSeq" id="WP_214112884.1">
    <property type="nucleotide sequence ID" value="NZ_JAHCTB010000003.1"/>
</dbReference>
<evidence type="ECO:0000256" key="8">
    <source>
        <dbReference type="RuleBase" id="RU364063"/>
    </source>
</evidence>
<sequence length="606" mass="68976">MEHFIVSARKYRPAIFKDVVGQQAITNTLENAIENNHLAQALLFTGPRGVGKTTCARILAKKINQDGTEKEGEDFAFNIFELDAASNNSVDDIRNLIDQVRIPPQVGKYKVYIIDEVHMLSSSAFNAFLKTLEEPPKHAIFILATTEKHKIIPTILSRCQIFDFRRIGVKDIKEHLADVAKSENIDAEDDALHIIAQKADGALRDALSIFDRVVSFAGKNLTREAVTENLNVLDYTWYFQITDLLLECNIPQVLVSYNEILSKGFDGHHFIMGLASHFRDLLVCKNQETIALLEVGEQVKTMYFEQSQKTSSQFLIDAIELANACDLKYKNSQNQRLLVELCLMQLASLNFQGEKKKSNSHERFIIPPSYFRSEEYTSKKITSAGSVVPNQIPKTEVAKQNAEILREPSEEISSKNNSESRDFSENKAASNDNSIEAPTEKVNERPQLLAERNAKKVSALSLKSIQKKQEIKQELVANQPTEDNLPVNDFSEDEMQVAWQEYANTVESDGKFNLLSHLTMGVPRLEGTIIHLEFPNQTIKVEVERAKYELLGFLREKLQNYEIDLDITVNEAVEKKYAYTPREKFEKLKEKNPLIDRLRQEFDLDI</sequence>
<dbReference type="Proteomes" id="UP001297092">
    <property type="component" value="Unassembled WGS sequence"/>
</dbReference>
<dbReference type="Gene3D" id="1.10.8.60">
    <property type="match status" value="1"/>
</dbReference>